<dbReference type="InterPro" id="IPR007693">
    <property type="entry name" value="DNA_helicase_DnaB-like_N"/>
</dbReference>
<name>A0ABV9GNX2_9BACL</name>
<evidence type="ECO:0000256" key="2">
    <source>
        <dbReference type="ARBA" id="ARBA00022515"/>
    </source>
</evidence>
<protein>
    <recommendedName>
        <fullName evidence="18 19">Replicative DNA helicase</fullName>
        <ecNumber evidence="18 19">5.6.2.3</ecNumber>
    </recommendedName>
</protein>
<dbReference type="InterPro" id="IPR027434">
    <property type="entry name" value="Homing_endonucl"/>
</dbReference>
<dbReference type="InterPro" id="IPR003587">
    <property type="entry name" value="Hint_dom_N"/>
</dbReference>
<dbReference type="InterPro" id="IPR007692">
    <property type="entry name" value="DNA_helicase_DnaB"/>
</dbReference>
<evidence type="ECO:0000256" key="6">
    <source>
        <dbReference type="ARBA" id="ARBA00022741"/>
    </source>
</evidence>
<comment type="function">
    <text evidence="16 19">The intein is an endonuclease.</text>
</comment>
<evidence type="ECO:0000256" key="18">
    <source>
        <dbReference type="NCBIfam" id="TIGR00665"/>
    </source>
</evidence>
<dbReference type="Gene3D" id="2.170.16.10">
    <property type="entry name" value="Hedgehog/Intein (Hint) domain"/>
    <property type="match status" value="2"/>
</dbReference>
<gene>
    <name evidence="22" type="ORF">ACFO4N_13285</name>
</gene>
<dbReference type="PROSITE" id="PS50819">
    <property type="entry name" value="INTEIN_ENDONUCLEASE"/>
    <property type="match status" value="1"/>
</dbReference>
<dbReference type="Pfam" id="PF14890">
    <property type="entry name" value="Intein_splicing"/>
    <property type="match status" value="1"/>
</dbReference>
<evidence type="ECO:0000256" key="13">
    <source>
        <dbReference type="ARBA" id="ARBA00023000"/>
    </source>
</evidence>
<proteinExistence type="inferred from homology"/>
<dbReference type="GO" id="GO:0016787">
    <property type="term" value="F:hydrolase activity"/>
    <property type="evidence" value="ECO:0007669"/>
    <property type="project" value="UniProtKB-KW"/>
</dbReference>
<dbReference type="NCBIfam" id="NF004384">
    <property type="entry name" value="PRK05748.1"/>
    <property type="match status" value="1"/>
</dbReference>
<evidence type="ECO:0000256" key="5">
    <source>
        <dbReference type="ARBA" id="ARBA00022737"/>
    </source>
</evidence>
<keyword evidence="14 19" id="KW-0238">DNA-binding</keyword>
<dbReference type="PANTHER" id="PTHR30153">
    <property type="entry name" value="REPLICATIVE DNA HELICASE DNAB"/>
    <property type="match status" value="1"/>
</dbReference>
<sequence>MSDLFADRTPPQNIEAEQAVLGAIFLEPSAIVTASEILASEDFYRTAHQRIYAVMLDLSERGEPVDVVTVTAELQDRKLLDEAGGLDYLGELANSAPTAANIEFYSHIVEEKSLLRRLIRTATQIVSDGYTREDDVETILDDAEKTILEVSQRKRTTAFRSIKEILIDTYDNIEMLQNRKGDITGVPTGFFELDRMTAGFQKNDLIIVAARPSVGKTAFALNIAQNVATKTDENVAIFSLEMGAEQLVMRMLCAEGNIDAQKLRTGHLGEEDWQKLTMAMGSLSNAGIYIDDTPGIRVNEIRAKCRRLQQEKGLGLVLIDYLQLIQGSSTRRNENRQQEVSEISRTLKALARELNVPVIALSQLSRGVESRQDKRPMMSDIRESGCLSYDTLITRADTGERVEIGSLVGQENIPVLSLNDNLRLEVATISKVFSSGEKQLFELKTASGRTIKASSNHPFYTIGGWKAVSDLSIGERIAIARKVDEPFLESKENRMSQDELGLLAHLIGDGCVLAKQPIHYTSEDEENIKFVCEAANRLFGIEYRIVEQKTWKHVYLPSPYRLTHNKRHPITLWFMDLGIWNRRSYEKKVPEKVFMQTRRDIGWFLHHLWATDGSIYFKENRSYAYYATSSQILAKQVQHLLLRLGILSRLRVVPQGKYRDNYHVVISGKRMLLNFFENVGCFGGRGKRIQWVASELAKKKENPNLDIIPRDIWDYVSLIKDQHNKTWREVCAGLDTAYCGSTLFKSGLSKDRMLKLSKVLPDKKLQDLASSDIYWDEIISITPLDIQEVFDATVPGNHNFVANDFIVHNSIEQDADIVAFLYRDDYYDKESEKQNIIEIIISKQRNGPVGTVELAFVKEYNKFVNLERHHSENEIPAGQ</sequence>
<keyword evidence="4" id="KW-0540">Nuclease</keyword>
<dbReference type="Proteomes" id="UP001596022">
    <property type="component" value="Unassembled WGS sequence"/>
</dbReference>
<keyword evidence="2 19" id="KW-0639">Primosome</keyword>
<dbReference type="InterPro" id="IPR006142">
    <property type="entry name" value="INTEIN"/>
</dbReference>
<dbReference type="EC" id="5.6.2.3" evidence="18 19"/>
<dbReference type="CDD" id="cd00081">
    <property type="entry name" value="Hint"/>
    <property type="match status" value="2"/>
</dbReference>
<dbReference type="Gene3D" id="1.10.860.10">
    <property type="entry name" value="DNAb Helicase, Chain A"/>
    <property type="match status" value="1"/>
</dbReference>
<evidence type="ECO:0000256" key="9">
    <source>
        <dbReference type="ARBA" id="ARBA00022806"/>
    </source>
</evidence>
<dbReference type="Pfam" id="PF14528">
    <property type="entry name" value="LAGLIDADG_3"/>
    <property type="match status" value="1"/>
</dbReference>
<dbReference type="InterPro" id="IPR036844">
    <property type="entry name" value="Hint_dom_sf"/>
</dbReference>
<dbReference type="NCBIfam" id="TIGR01443">
    <property type="entry name" value="intein_Cterm"/>
    <property type="match status" value="1"/>
</dbReference>
<dbReference type="InterPro" id="IPR016136">
    <property type="entry name" value="DNA_helicase_N/primase_C"/>
</dbReference>
<evidence type="ECO:0000256" key="4">
    <source>
        <dbReference type="ARBA" id="ARBA00022722"/>
    </source>
</evidence>
<comment type="similarity">
    <text evidence="1 19">Belongs to the helicase family. DnaB subfamily.</text>
</comment>
<evidence type="ECO:0000256" key="8">
    <source>
        <dbReference type="ARBA" id="ARBA00022801"/>
    </source>
</evidence>
<dbReference type="InterPro" id="IPR030934">
    <property type="entry name" value="Intein_C"/>
</dbReference>
<feature type="domain" description="SF4 helicase" evidence="21">
    <location>
        <begin position="179"/>
        <end position="385"/>
    </location>
</feature>
<dbReference type="SUPFAM" id="SSF48024">
    <property type="entry name" value="N-terminal domain of DnaB helicase"/>
    <property type="match status" value="1"/>
</dbReference>
<dbReference type="PROSITE" id="PS51199">
    <property type="entry name" value="SF4_HELICASE"/>
    <property type="match status" value="2"/>
</dbReference>
<dbReference type="InterPro" id="IPR003586">
    <property type="entry name" value="Hint_dom_C"/>
</dbReference>
<keyword evidence="8 19" id="KW-0378">Hydrolase</keyword>
<dbReference type="PROSITE" id="PS50817">
    <property type="entry name" value="INTEIN_N_TER"/>
    <property type="match status" value="1"/>
</dbReference>
<keyword evidence="7" id="KW-0255">Endonuclease</keyword>
<reference evidence="23" key="1">
    <citation type="journal article" date="2019" name="Int. J. Syst. Evol. Microbiol.">
        <title>The Global Catalogue of Microorganisms (GCM) 10K type strain sequencing project: providing services to taxonomists for standard genome sequencing and annotation.</title>
        <authorList>
            <consortium name="The Broad Institute Genomics Platform"/>
            <consortium name="The Broad Institute Genome Sequencing Center for Infectious Disease"/>
            <person name="Wu L."/>
            <person name="Ma J."/>
        </authorList>
    </citation>
    <scope>NUCLEOTIDE SEQUENCE [LARGE SCALE GENOMIC DNA]</scope>
    <source>
        <strain evidence="23">CGMCC 1.16306</strain>
    </source>
</reference>
<dbReference type="SUPFAM" id="SSF52540">
    <property type="entry name" value="P-loop containing nucleoside triphosphate hydrolases"/>
    <property type="match status" value="1"/>
</dbReference>
<keyword evidence="10" id="KW-0068">Autocatalytic cleavage</keyword>
<dbReference type="EMBL" id="JBHSFW010000011">
    <property type="protein sequence ID" value="MFC4619687.1"/>
    <property type="molecule type" value="Genomic_DNA"/>
</dbReference>
<evidence type="ECO:0000256" key="12">
    <source>
        <dbReference type="ARBA" id="ARBA00022886"/>
    </source>
</evidence>
<evidence type="ECO:0000256" key="7">
    <source>
        <dbReference type="ARBA" id="ARBA00022759"/>
    </source>
</evidence>
<evidence type="ECO:0000256" key="15">
    <source>
        <dbReference type="ARBA" id="ARBA00023235"/>
    </source>
</evidence>
<comment type="function">
    <text evidence="19">The main replicative DNA helicase, it participates in initiation and elongation during chromosome replication. Travels ahead of the DNA replisome, separating dsDNA into templates for DNA synthesis. A processive ATP-dependent 5'-3' DNA helicase it has DNA-dependent ATPase activity.</text>
</comment>
<evidence type="ECO:0000256" key="3">
    <source>
        <dbReference type="ARBA" id="ARBA00022705"/>
    </source>
</evidence>
<evidence type="ECO:0000256" key="11">
    <source>
        <dbReference type="ARBA" id="ARBA00022840"/>
    </source>
</evidence>
<evidence type="ECO:0000259" key="21">
    <source>
        <dbReference type="PROSITE" id="PS51199"/>
    </source>
</evidence>
<evidence type="ECO:0000313" key="22">
    <source>
        <dbReference type="EMBL" id="MFC4619687.1"/>
    </source>
</evidence>
<keyword evidence="6 19" id="KW-0547">Nucleotide-binding</keyword>
<evidence type="ECO:0000256" key="14">
    <source>
        <dbReference type="ARBA" id="ARBA00023125"/>
    </source>
</evidence>
<dbReference type="Gene3D" id="3.40.50.300">
    <property type="entry name" value="P-loop containing nucleotide triphosphate hydrolases"/>
    <property type="match status" value="2"/>
</dbReference>
<evidence type="ECO:0000256" key="10">
    <source>
        <dbReference type="ARBA" id="ARBA00022813"/>
    </source>
</evidence>
<evidence type="ECO:0000259" key="20">
    <source>
        <dbReference type="PROSITE" id="PS50819"/>
    </source>
</evidence>
<evidence type="ECO:0000256" key="1">
    <source>
        <dbReference type="ARBA" id="ARBA00008428"/>
    </source>
</evidence>
<keyword evidence="12" id="KW-0404">Intron homing</keyword>
<dbReference type="Pfam" id="PF00772">
    <property type="entry name" value="DnaB"/>
    <property type="match status" value="1"/>
</dbReference>
<evidence type="ECO:0000256" key="16">
    <source>
        <dbReference type="ARBA" id="ARBA00044940"/>
    </source>
</evidence>
<dbReference type="SMART" id="SM00306">
    <property type="entry name" value="HintN"/>
    <property type="match status" value="1"/>
</dbReference>
<dbReference type="InterPro" id="IPR007694">
    <property type="entry name" value="DNA_helicase_DnaB-like_C"/>
</dbReference>
<dbReference type="InterPro" id="IPR003593">
    <property type="entry name" value="AAA+_ATPase"/>
</dbReference>
<dbReference type="InterPro" id="IPR036185">
    <property type="entry name" value="DNA_heli_DnaB-like_N_sf"/>
</dbReference>
<keyword evidence="9 19" id="KW-0347">Helicase</keyword>
<dbReference type="RefSeq" id="WP_376846782.1">
    <property type="nucleotide sequence ID" value="NZ_JBHSFW010000011.1"/>
</dbReference>
<evidence type="ECO:0000256" key="17">
    <source>
        <dbReference type="ARBA" id="ARBA00048954"/>
    </source>
</evidence>
<dbReference type="CDD" id="cd00984">
    <property type="entry name" value="DnaB_C"/>
    <property type="match status" value="1"/>
</dbReference>
<dbReference type="SMART" id="SM00305">
    <property type="entry name" value="HintC"/>
    <property type="match status" value="1"/>
</dbReference>
<dbReference type="InterPro" id="IPR027417">
    <property type="entry name" value="P-loop_NTPase"/>
</dbReference>
<feature type="domain" description="DOD-type homing endonuclease" evidence="20">
    <location>
        <begin position="502"/>
        <end position="646"/>
    </location>
</feature>
<dbReference type="NCBIfam" id="NF005852">
    <property type="entry name" value="PRK07773.1"/>
    <property type="match status" value="1"/>
</dbReference>
<keyword evidence="13" id="KW-0651">Protein splicing</keyword>
<dbReference type="SMART" id="SM00382">
    <property type="entry name" value="AAA"/>
    <property type="match status" value="1"/>
</dbReference>
<dbReference type="GO" id="GO:0003678">
    <property type="term" value="F:DNA helicase activity"/>
    <property type="evidence" value="ECO:0007669"/>
    <property type="project" value="UniProtKB-EC"/>
</dbReference>
<dbReference type="InterPro" id="IPR006141">
    <property type="entry name" value="Intein_N"/>
</dbReference>
<dbReference type="InterPro" id="IPR004042">
    <property type="entry name" value="Intein_endonuc_central"/>
</dbReference>
<keyword evidence="5" id="KW-0677">Repeat</keyword>
<keyword evidence="3 19" id="KW-0235">DNA replication</keyword>
<dbReference type="NCBIfam" id="TIGR00665">
    <property type="entry name" value="DnaB"/>
    <property type="match status" value="1"/>
</dbReference>
<dbReference type="Gene3D" id="3.10.28.10">
    <property type="entry name" value="Homing endonucleases"/>
    <property type="match status" value="1"/>
</dbReference>
<feature type="domain" description="SF4 helicase" evidence="21">
    <location>
        <begin position="810"/>
        <end position="870"/>
    </location>
</feature>
<keyword evidence="11 19" id="KW-0067">ATP-binding</keyword>
<accession>A0ABV9GNX2</accession>
<dbReference type="PROSITE" id="PS50818">
    <property type="entry name" value="INTEIN_C_TER"/>
    <property type="match status" value="1"/>
</dbReference>
<dbReference type="InterPro" id="IPR004860">
    <property type="entry name" value="LAGLIDADG_dom"/>
</dbReference>
<dbReference type="SUPFAM" id="SSF51294">
    <property type="entry name" value="Hedgehog/intein (Hint) domain"/>
    <property type="match status" value="1"/>
</dbReference>
<keyword evidence="23" id="KW-1185">Reference proteome</keyword>
<dbReference type="Pfam" id="PF03796">
    <property type="entry name" value="DnaB_C"/>
    <property type="match status" value="1"/>
</dbReference>
<dbReference type="PANTHER" id="PTHR30153:SF2">
    <property type="entry name" value="REPLICATIVE DNA HELICASE"/>
    <property type="match status" value="1"/>
</dbReference>
<dbReference type="SUPFAM" id="SSF55608">
    <property type="entry name" value="Homing endonucleases"/>
    <property type="match status" value="1"/>
</dbReference>
<dbReference type="PRINTS" id="PR00379">
    <property type="entry name" value="INTEIN"/>
</dbReference>
<dbReference type="NCBIfam" id="TIGR01445">
    <property type="entry name" value="intein_Nterm"/>
    <property type="match status" value="1"/>
</dbReference>
<keyword evidence="15" id="KW-0413">Isomerase</keyword>
<organism evidence="22 23">
    <name type="scientific">Camelliibacillus cellulosilyticus</name>
    <dbReference type="NCBI Taxonomy" id="2174486"/>
    <lineage>
        <taxon>Bacteria</taxon>
        <taxon>Bacillati</taxon>
        <taxon>Bacillota</taxon>
        <taxon>Bacilli</taxon>
        <taxon>Bacillales</taxon>
        <taxon>Sporolactobacillaceae</taxon>
        <taxon>Camelliibacillus</taxon>
    </lineage>
</organism>
<evidence type="ECO:0000256" key="19">
    <source>
        <dbReference type="RuleBase" id="RU362085"/>
    </source>
</evidence>
<evidence type="ECO:0000313" key="23">
    <source>
        <dbReference type="Proteomes" id="UP001596022"/>
    </source>
</evidence>
<comment type="caution">
    <text evidence="22">The sequence shown here is derived from an EMBL/GenBank/DDBJ whole genome shotgun (WGS) entry which is preliminary data.</text>
</comment>
<comment type="catalytic activity">
    <reaction evidence="17 19">
        <text>ATP + H2O = ADP + phosphate + H(+)</text>
        <dbReference type="Rhea" id="RHEA:13065"/>
        <dbReference type="ChEBI" id="CHEBI:15377"/>
        <dbReference type="ChEBI" id="CHEBI:15378"/>
        <dbReference type="ChEBI" id="CHEBI:30616"/>
        <dbReference type="ChEBI" id="CHEBI:43474"/>
        <dbReference type="ChEBI" id="CHEBI:456216"/>
        <dbReference type="EC" id="5.6.2.3"/>
    </reaction>
</comment>